<feature type="transmembrane region" description="Helical" evidence="5">
    <location>
        <begin position="475"/>
        <end position="495"/>
    </location>
</feature>
<feature type="transmembrane region" description="Helical" evidence="5">
    <location>
        <begin position="221"/>
        <end position="244"/>
    </location>
</feature>
<feature type="transmembrane region" description="Helical" evidence="5">
    <location>
        <begin position="323"/>
        <end position="340"/>
    </location>
</feature>
<comment type="subcellular location">
    <subcellularLocation>
        <location evidence="1">Membrane</location>
        <topology evidence="1">Multi-pass membrane protein</topology>
    </subcellularLocation>
</comment>
<evidence type="ECO:0000256" key="5">
    <source>
        <dbReference type="SAM" id="Phobius"/>
    </source>
</evidence>
<feature type="transmembrane region" description="Helical" evidence="5">
    <location>
        <begin position="264"/>
        <end position="286"/>
    </location>
</feature>
<keyword evidence="2 5" id="KW-0812">Transmembrane</keyword>
<dbReference type="PANTHER" id="PTHR31465">
    <property type="entry name" value="PROTEIN RTA1-RELATED"/>
    <property type="match status" value="1"/>
</dbReference>
<feature type="signal peptide" evidence="6">
    <location>
        <begin position="1"/>
        <end position="20"/>
    </location>
</feature>
<evidence type="ECO:0000256" key="1">
    <source>
        <dbReference type="ARBA" id="ARBA00004141"/>
    </source>
</evidence>
<dbReference type="Pfam" id="PF04479">
    <property type="entry name" value="RTA1"/>
    <property type="match status" value="2"/>
</dbReference>
<evidence type="ECO:0000256" key="3">
    <source>
        <dbReference type="ARBA" id="ARBA00022989"/>
    </source>
</evidence>
<dbReference type="GO" id="GO:0016020">
    <property type="term" value="C:membrane"/>
    <property type="evidence" value="ECO:0007669"/>
    <property type="project" value="UniProtKB-SubCell"/>
</dbReference>
<keyword evidence="3 5" id="KW-1133">Transmembrane helix</keyword>
<feature type="transmembrane region" description="Helical" evidence="5">
    <location>
        <begin position="431"/>
        <end position="455"/>
    </location>
</feature>
<organism evidence="7 8">
    <name type="scientific">Thanatephorus cucumeris (strain AG1-IB / isolate 7/3/14)</name>
    <name type="common">Lettuce bottom rot fungus</name>
    <name type="synonym">Rhizoctonia solani</name>
    <dbReference type="NCBI Taxonomy" id="1108050"/>
    <lineage>
        <taxon>Eukaryota</taxon>
        <taxon>Fungi</taxon>
        <taxon>Dikarya</taxon>
        <taxon>Basidiomycota</taxon>
        <taxon>Agaricomycotina</taxon>
        <taxon>Agaricomycetes</taxon>
        <taxon>Cantharellales</taxon>
        <taxon>Ceratobasidiaceae</taxon>
        <taxon>Rhizoctonia</taxon>
        <taxon>Rhizoctonia solani AG-1</taxon>
    </lineage>
</organism>
<accession>M5CCX4</accession>
<evidence type="ECO:0000313" key="8">
    <source>
        <dbReference type="Proteomes" id="UP000012065"/>
    </source>
</evidence>
<feature type="transmembrane region" description="Helical" evidence="5">
    <location>
        <begin position="98"/>
        <end position="123"/>
    </location>
</feature>
<dbReference type="EMBL" id="CAOJ01017015">
    <property type="protein sequence ID" value="CCO37301.1"/>
    <property type="molecule type" value="Genomic_DNA"/>
</dbReference>
<comment type="caution">
    <text evidence="7">The sequence shown here is derived from an EMBL/GenBank/DDBJ whole genome shotgun (WGS) entry which is preliminary data.</text>
</comment>
<protein>
    <submittedName>
        <fullName evidence="7">Protein RTA1</fullName>
    </submittedName>
</protein>
<dbReference type="PANTHER" id="PTHR31465:SF1">
    <property type="entry name" value="PROTEIN RTA1-RELATED"/>
    <property type="match status" value="1"/>
</dbReference>
<dbReference type="AlphaFoldDB" id="M5CCX4"/>
<keyword evidence="6" id="KW-0732">Signal</keyword>
<feature type="transmembrane region" description="Helical" evidence="5">
    <location>
        <begin position="44"/>
        <end position="64"/>
    </location>
</feature>
<evidence type="ECO:0000256" key="4">
    <source>
        <dbReference type="ARBA" id="ARBA00023136"/>
    </source>
</evidence>
<feature type="chain" id="PRO_5004064267" evidence="6">
    <location>
        <begin position="21"/>
        <end position="565"/>
    </location>
</feature>
<feature type="transmembrane region" description="Helical" evidence="5">
    <location>
        <begin position="298"/>
        <end position="317"/>
    </location>
</feature>
<feature type="transmembrane region" description="Helical" evidence="5">
    <location>
        <begin position="516"/>
        <end position="537"/>
    </location>
</feature>
<feature type="transmembrane region" description="Helical" evidence="5">
    <location>
        <begin position="177"/>
        <end position="200"/>
    </location>
</feature>
<evidence type="ECO:0000256" key="2">
    <source>
        <dbReference type="ARBA" id="ARBA00022692"/>
    </source>
</evidence>
<gene>
    <name evidence="7" type="ORF">BN14_11456</name>
</gene>
<dbReference type="InterPro" id="IPR007568">
    <property type="entry name" value="RTA1"/>
</dbReference>
<dbReference type="HOGENOM" id="CLU_482481_0_0_1"/>
<proteinExistence type="predicted"/>
<reference evidence="7 8" key="1">
    <citation type="journal article" date="2013" name="J. Biotechnol.">
        <title>Establishment and interpretation of the genome sequence of the phytopathogenic fungus Rhizoctonia solani AG1-IB isolate 7/3/14.</title>
        <authorList>
            <person name="Wibberg D.W."/>
            <person name="Jelonek L.J."/>
            <person name="Rupp O.R."/>
            <person name="Hennig M.H."/>
            <person name="Eikmeyer F.E."/>
            <person name="Goesmann A.G."/>
            <person name="Hartmann A.H."/>
            <person name="Borriss R.B."/>
            <person name="Grosch R.G."/>
            <person name="Puehler A.P."/>
            <person name="Schlueter A.S."/>
        </authorList>
    </citation>
    <scope>NUCLEOTIDE SEQUENCE [LARGE SCALE GENOMIC DNA]</scope>
    <source>
        <strain evidence="8">AG1-IB / isolate 7/3/14</strain>
    </source>
</reference>
<keyword evidence="4 5" id="KW-0472">Membrane</keyword>
<name>M5CCX4_THACB</name>
<feature type="transmembrane region" description="Helical" evidence="5">
    <location>
        <begin position="352"/>
        <end position="376"/>
    </location>
</feature>
<evidence type="ECO:0000313" key="7">
    <source>
        <dbReference type="EMBL" id="CCO37301.1"/>
    </source>
</evidence>
<sequence length="565" mass="63227">MSPRKTLVFSLLFYSLCALAQEEPFLDPKNDPKNPLKYIPNKSLAVISALLYLAVAAGCVIWGFKQWGRYMLTIIIGCICYAIGLFMRLPFASDTHQLGIYVFLNTITVLAPCGFIATVYMLLGRLALQLDADHYLLVKARIITKVFVTSDIVTLLIQASGGSMSTNEKLSDIGTKIFLAGLIIQLISFVFYVGVFAVFLHRMRVNRPGECYLPRNKHEFFTHWTALAGSIAISCIGILIRSVFRTIELSEGYGGHLATTEGYFYALDTLPLFIGIARSYLAYMHLAQALHYIPNRPLAIISGLLYLAIPVICIFWARKNWARYMLTIMIGGVCYAIGLFMRLPFGSNPDKLGLYIIMNMFTVLSPCAFIATVYMLLGRLALHLDADEYLLVKSRIITKLFLTSDIVTLLVQAAGGGMAAMQSLSNIGKKIFLIGLIVQLISFALYMCVYAVFLYRMKVNRPEECYLPRNKADFFSHWTALAGTLVISCIGIFIRSIFRTIENSQGFDGYLATTEVYFYVLDTLPLFIAILVFVVTWPPLYLTRYGHSNSIDTAVEMGLSSETKK</sequence>
<feature type="transmembrane region" description="Helical" evidence="5">
    <location>
        <begin position="71"/>
        <end position="92"/>
    </location>
</feature>
<dbReference type="Proteomes" id="UP000012065">
    <property type="component" value="Unassembled WGS sequence"/>
</dbReference>
<feature type="transmembrane region" description="Helical" evidence="5">
    <location>
        <begin position="396"/>
        <end position="419"/>
    </location>
</feature>
<evidence type="ECO:0000256" key="6">
    <source>
        <dbReference type="SAM" id="SignalP"/>
    </source>
</evidence>